<feature type="domain" description="C-CAP/cofactor C-like" evidence="3">
    <location>
        <begin position="55"/>
        <end position="173"/>
    </location>
</feature>
<dbReference type="EMBL" id="KK365149">
    <property type="protein sequence ID" value="KCZ81144.1"/>
    <property type="molecule type" value="Genomic_DNA"/>
</dbReference>
<protein>
    <recommendedName>
        <fullName evidence="3">C-CAP/cofactor C-like domain-containing protein</fullName>
    </recommendedName>
</protein>
<dbReference type="HOGENOM" id="CLU_1467819_0_0_1"/>
<proteinExistence type="inferred from homology"/>
<dbReference type="VEuPathDB" id="MicrosporidiaDB:H312_01436"/>
<dbReference type="AlphaFoldDB" id="A0A059F2D3"/>
<organism evidence="4 5">
    <name type="scientific">Anncaliia algerae PRA339</name>
    <dbReference type="NCBI Taxonomy" id="1288291"/>
    <lineage>
        <taxon>Eukaryota</taxon>
        <taxon>Fungi</taxon>
        <taxon>Fungi incertae sedis</taxon>
        <taxon>Microsporidia</taxon>
        <taxon>Tubulinosematoidea</taxon>
        <taxon>Tubulinosematidae</taxon>
        <taxon>Anncaliia</taxon>
    </lineage>
</organism>
<comment type="similarity">
    <text evidence="1">Belongs to the TBCC family.</text>
</comment>
<sequence length="184" mass="21738">MTIEESSLNELTIKLKQLESKIQVEKRTYDKERLKKELTILKKRIAIMINEDVKATKSDEIEIHKNKQLTYSDKIICNERSNENLNLEGKDIFLENLFNCNISIKSDNSVLLINLSNCFIQCISKQIRLVNCNDLTIDCFTETGIFLEKSKLIKIKKRNEENNYWYEIKDFTNPLSNENYQFIE</sequence>
<keyword evidence="2" id="KW-0175">Coiled coil</keyword>
<evidence type="ECO:0000256" key="1">
    <source>
        <dbReference type="ARBA" id="ARBA00008848"/>
    </source>
</evidence>
<dbReference type="OrthoDB" id="194775at2759"/>
<name>A0A059F2D3_9MICR</name>
<accession>A0A059F2D3</accession>
<feature type="coiled-coil region" evidence="2">
    <location>
        <begin position="1"/>
        <end position="51"/>
    </location>
</feature>
<keyword evidence="5" id="KW-1185">Reference proteome</keyword>
<dbReference type="InterPro" id="IPR016098">
    <property type="entry name" value="CAP/MinC_C"/>
</dbReference>
<reference evidence="5" key="1">
    <citation type="submission" date="2013-02" db="EMBL/GenBank/DDBJ databases">
        <authorList>
            <consortium name="The Broad Institute Genome Sequencing Platform"/>
            <person name="Cuomo C."/>
            <person name="Becnel J."/>
            <person name="Sanscrainte N."/>
            <person name="Walker B."/>
            <person name="Young S.K."/>
            <person name="Zeng Q."/>
            <person name="Gargeya S."/>
            <person name="Fitzgerald M."/>
            <person name="Haas B."/>
            <person name="Abouelleil A."/>
            <person name="Alvarado L."/>
            <person name="Arachchi H.M."/>
            <person name="Berlin A.M."/>
            <person name="Chapman S.B."/>
            <person name="Dewar J."/>
            <person name="Goldberg J."/>
            <person name="Griggs A."/>
            <person name="Gujja S."/>
            <person name="Hansen M."/>
            <person name="Howarth C."/>
            <person name="Imamovic A."/>
            <person name="Larimer J."/>
            <person name="McCowan C."/>
            <person name="Murphy C."/>
            <person name="Neiman D."/>
            <person name="Pearson M."/>
            <person name="Priest M."/>
            <person name="Roberts A."/>
            <person name="Saif S."/>
            <person name="Shea T."/>
            <person name="Sisk P."/>
            <person name="Sykes S."/>
            <person name="Wortman J."/>
            <person name="Nusbaum C."/>
            <person name="Birren B."/>
        </authorList>
    </citation>
    <scope>NUCLEOTIDE SEQUENCE [LARGE SCALE GENOMIC DNA]</scope>
    <source>
        <strain evidence="5">PRA339</strain>
    </source>
</reference>
<reference evidence="4 5" key="2">
    <citation type="submission" date="2014-03" db="EMBL/GenBank/DDBJ databases">
        <title>The Genome Sequence of Anncaliia algerae insect isolate PRA339.</title>
        <authorList>
            <consortium name="The Broad Institute Genome Sequencing Platform"/>
            <consortium name="The Broad Institute Genome Sequencing Center for Infectious Disease"/>
            <person name="Cuomo C."/>
            <person name="Becnel J."/>
            <person name="Sanscrainte N."/>
            <person name="Walker B."/>
            <person name="Young S.K."/>
            <person name="Zeng Q."/>
            <person name="Gargeya S."/>
            <person name="Fitzgerald M."/>
            <person name="Haas B."/>
            <person name="Abouelleil A."/>
            <person name="Alvarado L."/>
            <person name="Arachchi H.M."/>
            <person name="Berlin A.M."/>
            <person name="Chapman S.B."/>
            <person name="Dewar J."/>
            <person name="Goldberg J."/>
            <person name="Griggs A."/>
            <person name="Gujja S."/>
            <person name="Hansen M."/>
            <person name="Howarth C."/>
            <person name="Imamovic A."/>
            <person name="Larimer J."/>
            <person name="McCowan C."/>
            <person name="Murphy C."/>
            <person name="Neiman D."/>
            <person name="Pearson M."/>
            <person name="Priest M."/>
            <person name="Roberts A."/>
            <person name="Saif S."/>
            <person name="Shea T."/>
            <person name="Sisk P."/>
            <person name="Sykes S."/>
            <person name="Wortman J."/>
            <person name="Nusbaum C."/>
            <person name="Birren B."/>
        </authorList>
    </citation>
    <scope>NUCLEOTIDE SEQUENCE [LARGE SCALE GENOMIC DNA]</scope>
    <source>
        <strain evidence="4 5">PRA339</strain>
    </source>
</reference>
<dbReference type="Gene3D" id="2.160.20.70">
    <property type="match status" value="1"/>
</dbReference>
<dbReference type="InterPro" id="IPR017901">
    <property type="entry name" value="C-CAP_CF_C-like"/>
</dbReference>
<evidence type="ECO:0000256" key="2">
    <source>
        <dbReference type="SAM" id="Coils"/>
    </source>
</evidence>
<evidence type="ECO:0000259" key="3">
    <source>
        <dbReference type="PROSITE" id="PS51329"/>
    </source>
</evidence>
<dbReference type="Proteomes" id="UP000030655">
    <property type="component" value="Unassembled WGS sequence"/>
</dbReference>
<evidence type="ECO:0000313" key="5">
    <source>
        <dbReference type="Proteomes" id="UP000030655"/>
    </source>
</evidence>
<dbReference type="PROSITE" id="PS51329">
    <property type="entry name" value="C_CAP_COFACTOR_C"/>
    <property type="match status" value="1"/>
</dbReference>
<dbReference type="InterPro" id="IPR012945">
    <property type="entry name" value="Tubulin-bd_cofactor_C_dom"/>
</dbReference>
<gene>
    <name evidence="4" type="ORF">H312_01436</name>
</gene>
<evidence type="ECO:0000313" key="4">
    <source>
        <dbReference type="EMBL" id="KCZ81144.1"/>
    </source>
</evidence>
<dbReference type="Pfam" id="PF07986">
    <property type="entry name" value="TBCC"/>
    <property type="match status" value="1"/>
</dbReference>